<sequence>MSNVSEELEAPRLPQKKFYRYLNIYFCILLCTSTNNKPLRQRAHSNPHSDHDIEYPRTPNDMNWVKLFGDLARNRHVEFADIGCGYGGLLMNLSPLFPETLIVGLEIRVKVSDFVCEKIKALRLRSAETNGYQNVACLRSNAMKYLPHYFHKHQLTKMFFLYPDPHFKNKKHKWRIITPGLLAEYAYVLRPGGLVYTITDVKELHEWMVQHFCEHPLFERVTKQEEESDPVVPLLFESGREMMMEWQRRRQKPNGGDWGRGYVQACGVGLPKKDRKLLGMKAINTLRYLDENRTLVGDLWFAEALLLVRMDEEDYKTLPTHNFGVHLMAGALAGATEHCLLFPFDSVKTRLQSLCPCPEMKCPTPVHSLWDIVRREGLLRPLRGVNAVAVGSLPAHALYFTTYEKTKKFLTGNTAGHANTLSYGAAGTLATLVHDAVMNPVEVVKQRMQMQFSPYGSSLECVRCIYKREGMVAFYRSYTTQLAMAVPFHSIHFMTYEFWQEILNPEHKYNPRSHLIAGGFGGALAAALTTPLDCVKTVLNTQQTPAMVQEDVILKVLIVLDGFLTTTFFFQTGGSYRSIFDACKTIYLQRGLLGFTCGLQARVMFQVHAF</sequence>
<reference evidence="23" key="2">
    <citation type="submission" date="2017-02" db="UniProtKB">
        <authorList>
            <consortium name="WormBaseParasite"/>
        </authorList>
    </citation>
    <scope>IDENTIFICATION</scope>
</reference>
<dbReference type="UniPathway" id="UPA00989"/>
<dbReference type="FunFam" id="1.50.40.10:FF:000029">
    <property type="entry name" value="Solute carrier family 25 member 28"/>
    <property type="match status" value="1"/>
</dbReference>
<evidence type="ECO:0000313" key="22">
    <source>
        <dbReference type="Proteomes" id="UP000035642"/>
    </source>
</evidence>
<dbReference type="GO" id="GO:0005634">
    <property type="term" value="C:nucleus"/>
    <property type="evidence" value="ECO:0007669"/>
    <property type="project" value="UniProtKB-SubCell"/>
</dbReference>
<evidence type="ECO:0000313" key="23">
    <source>
        <dbReference type="WBParaSite" id="ACAC_0000952301-mRNA-1"/>
    </source>
</evidence>
<dbReference type="Proteomes" id="UP000035642">
    <property type="component" value="Unassembled WGS sequence"/>
</dbReference>
<evidence type="ECO:0000256" key="7">
    <source>
        <dbReference type="ARBA" id="ARBA00022603"/>
    </source>
</evidence>
<comment type="catalytic activity">
    <reaction evidence="1 20">
        <text>guanosine(46) in tRNA + S-adenosyl-L-methionine = N(7)-methylguanosine(46) in tRNA + S-adenosyl-L-homocysteine</text>
        <dbReference type="Rhea" id="RHEA:42708"/>
        <dbReference type="Rhea" id="RHEA-COMP:10188"/>
        <dbReference type="Rhea" id="RHEA-COMP:10189"/>
        <dbReference type="ChEBI" id="CHEBI:57856"/>
        <dbReference type="ChEBI" id="CHEBI:59789"/>
        <dbReference type="ChEBI" id="CHEBI:74269"/>
        <dbReference type="ChEBI" id="CHEBI:74480"/>
        <dbReference type="EC" id="2.1.1.33"/>
    </reaction>
</comment>
<comment type="similarity">
    <text evidence="20">Belongs to the class I-like SAM-binding methyltransferase superfamily. TrmB family.</text>
</comment>
<dbReference type="GO" id="GO:0008176">
    <property type="term" value="F:tRNA (guanine(46)-N7)-methyltransferase activity"/>
    <property type="evidence" value="ECO:0007669"/>
    <property type="project" value="UniProtKB-UniRule"/>
</dbReference>
<comment type="subcellular location">
    <subcellularLocation>
        <location evidence="2">Mitochondrion inner membrane</location>
        <topology evidence="2">Multi-pass membrane protein</topology>
    </subcellularLocation>
    <subcellularLocation>
        <location evidence="20">Nucleus</location>
    </subcellularLocation>
</comment>
<dbReference type="Gene3D" id="1.50.40.10">
    <property type="entry name" value="Mitochondrial carrier domain"/>
    <property type="match status" value="2"/>
</dbReference>
<evidence type="ECO:0000256" key="15">
    <source>
        <dbReference type="ARBA" id="ARBA00023004"/>
    </source>
</evidence>
<evidence type="ECO:0000256" key="6">
    <source>
        <dbReference type="ARBA" id="ARBA00022555"/>
    </source>
</evidence>
<keyword evidence="7 20" id="KW-0489">Methyltransferase</keyword>
<keyword evidence="11 20" id="KW-0819">tRNA processing</keyword>
<evidence type="ECO:0000256" key="12">
    <source>
        <dbReference type="ARBA" id="ARBA00022792"/>
    </source>
</evidence>
<comment type="function">
    <text evidence="20">Catalyzes the formation of N(7)-methylguanine at position 46 (m7G46) in tRNA.</text>
</comment>
<dbReference type="Pfam" id="PF00153">
    <property type="entry name" value="Mito_carr"/>
    <property type="match status" value="3"/>
</dbReference>
<evidence type="ECO:0000256" key="10">
    <source>
        <dbReference type="ARBA" id="ARBA00022692"/>
    </source>
</evidence>
<keyword evidence="10 21" id="KW-0812">Transmembrane</keyword>
<comment type="similarity">
    <text evidence="3">Belongs to the mitochondrial carrier (TC 2.A.29) family.</text>
</comment>
<keyword evidence="16" id="KW-0406">Ion transport</keyword>
<keyword evidence="22" id="KW-1185">Reference proteome</keyword>
<feature type="binding site" evidence="20">
    <location>
        <begin position="141"/>
        <end position="142"/>
    </location>
    <ligand>
        <name>S-adenosyl-L-methionine</name>
        <dbReference type="ChEBI" id="CHEBI:59789"/>
    </ligand>
</feature>
<keyword evidence="18 21" id="KW-0472">Membrane</keyword>
<feature type="repeat" description="Solcar" evidence="21">
    <location>
        <begin position="418"/>
        <end position="502"/>
    </location>
</feature>
<evidence type="ECO:0000256" key="1">
    <source>
        <dbReference type="ARBA" id="ARBA00000142"/>
    </source>
</evidence>
<dbReference type="STRING" id="6313.A0A0K0DF25"/>
<dbReference type="InterPro" id="IPR029063">
    <property type="entry name" value="SAM-dependent_MTases_sf"/>
</dbReference>
<comment type="caution">
    <text evidence="20">Lacks conserved residue(s) required for the propagation of feature annotation.</text>
</comment>
<dbReference type="SUPFAM" id="SSF103506">
    <property type="entry name" value="Mitochondrial carrier"/>
    <property type="match status" value="1"/>
</dbReference>
<evidence type="ECO:0000256" key="13">
    <source>
        <dbReference type="ARBA" id="ARBA00022884"/>
    </source>
</evidence>
<proteinExistence type="inferred from homology"/>
<feature type="binding site" evidence="20">
    <location>
        <position position="161"/>
    </location>
    <ligand>
        <name>S-adenosyl-L-methionine</name>
        <dbReference type="ChEBI" id="CHEBI:59789"/>
    </ligand>
</feature>
<keyword evidence="17" id="KW-0496">Mitochondrion</keyword>
<feature type="binding site" evidence="20">
    <location>
        <begin position="106"/>
        <end position="107"/>
    </location>
    <ligand>
        <name>S-adenosyl-L-methionine</name>
        <dbReference type="ChEBI" id="CHEBI:59789"/>
    </ligand>
</feature>
<dbReference type="InterPro" id="IPR018108">
    <property type="entry name" value="MCP_transmembrane"/>
</dbReference>
<dbReference type="InterPro" id="IPR025763">
    <property type="entry name" value="Trm8_euk"/>
</dbReference>
<comment type="pathway">
    <text evidence="20">tRNA modification; N(7)-methylguanine-tRNA biosynthesis.</text>
</comment>
<dbReference type="GO" id="GO:0005743">
    <property type="term" value="C:mitochondrial inner membrane"/>
    <property type="evidence" value="ECO:0007669"/>
    <property type="project" value="UniProtKB-SubCell"/>
</dbReference>
<dbReference type="EC" id="2.1.1.33" evidence="20"/>
<keyword evidence="8 20" id="KW-0808">Transferase</keyword>
<dbReference type="PANTHER" id="PTHR45758:SF20">
    <property type="entry name" value="MITOFERRIN-2"/>
    <property type="match status" value="1"/>
</dbReference>
<protein>
    <recommendedName>
        <fullName evidence="20">tRNA (guanine-N(7)-)-methyltransferase</fullName>
        <ecNumber evidence="20">2.1.1.33</ecNumber>
    </recommendedName>
    <alternativeName>
        <fullName evidence="20">tRNA (guanine(46)-N(7))-methyltransferase</fullName>
    </alternativeName>
    <alternativeName>
        <fullName evidence="20">tRNA(m7G46)-methyltransferase</fullName>
    </alternativeName>
</protein>
<dbReference type="SUPFAM" id="SSF53335">
    <property type="entry name" value="S-adenosyl-L-methionine-dependent methyltransferases"/>
    <property type="match status" value="1"/>
</dbReference>
<dbReference type="WBParaSite" id="ACAC_0000952301-mRNA-1">
    <property type="protein sequence ID" value="ACAC_0000952301-mRNA-1"/>
    <property type="gene ID" value="ACAC_0000952301"/>
</dbReference>
<organism evidence="22 23">
    <name type="scientific">Angiostrongylus cantonensis</name>
    <name type="common">Rat lungworm</name>
    <dbReference type="NCBI Taxonomy" id="6313"/>
    <lineage>
        <taxon>Eukaryota</taxon>
        <taxon>Metazoa</taxon>
        <taxon>Ecdysozoa</taxon>
        <taxon>Nematoda</taxon>
        <taxon>Chromadorea</taxon>
        <taxon>Rhabditida</taxon>
        <taxon>Rhabditina</taxon>
        <taxon>Rhabditomorpha</taxon>
        <taxon>Strongyloidea</taxon>
        <taxon>Metastrongylidae</taxon>
        <taxon>Angiostrongylus</taxon>
    </lineage>
</organism>
<keyword evidence="13 20" id="KW-0694">RNA-binding</keyword>
<feature type="repeat" description="Solcar" evidence="21">
    <location>
        <begin position="321"/>
        <end position="409"/>
    </location>
</feature>
<evidence type="ECO:0000256" key="8">
    <source>
        <dbReference type="ARBA" id="ARBA00022679"/>
    </source>
</evidence>
<keyword evidence="12" id="KW-0999">Mitochondrion inner membrane</keyword>
<dbReference type="GO" id="GO:0048250">
    <property type="term" value="P:iron import into the mitochondrion"/>
    <property type="evidence" value="ECO:0007669"/>
    <property type="project" value="TreeGrafter"/>
</dbReference>
<feature type="binding site" evidence="20">
    <location>
        <position position="83"/>
    </location>
    <ligand>
        <name>S-adenosyl-L-methionine</name>
        <dbReference type="ChEBI" id="CHEBI:59789"/>
    </ligand>
</feature>
<accession>A0A0K0DF25</accession>
<keyword evidence="9 20" id="KW-0949">S-adenosyl-L-methionine</keyword>
<dbReference type="PROSITE" id="PS50920">
    <property type="entry name" value="SOLCAR"/>
    <property type="match status" value="2"/>
</dbReference>
<keyword evidence="5" id="KW-0410">Iron transport</keyword>
<evidence type="ECO:0000256" key="4">
    <source>
        <dbReference type="ARBA" id="ARBA00022448"/>
    </source>
</evidence>
<keyword evidence="14" id="KW-1133">Transmembrane helix</keyword>
<keyword evidence="4" id="KW-0813">Transport</keyword>
<dbReference type="InterPro" id="IPR023395">
    <property type="entry name" value="MCP_dom_sf"/>
</dbReference>
<dbReference type="PANTHER" id="PTHR45758">
    <property type="entry name" value="MITOFERRIN-1-RELATED"/>
    <property type="match status" value="1"/>
</dbReference>
<evidence type="ECO:0000256" key="14">
    <source>
        <dbReference type="ARBA" id="ARBA00022989"/>
    </source>
</evidence>
<feature type="active site" evidence="20">
    <location>
        <position position="164"/>
    </location>
</feature>
<evidence type="ECO:0000256" key="2">
    <source>
        <dbReference type="ARBA" id="ARBA00004448"/>
    </source>
</evidence>
<evidence type="ECO:0000256" key="20">
    <source>
        <dbReference type="HAMAP-Rule" id="MF_03055"/>
    </source>
</evidence>
<name>A0A0K0DF25_ANGCA</name>
<keyword evidence="15" id="KW-0408">Iron</keyword>
<dbReference type="InterPro" id="IPR003358">
    <property type="entry name" value="tRNA_(Gua-N-7)_MeTrfase_Trmb"/>
</dbReference>
<dbReference type="HAMAP" id="MF_03055">
    <property type="entry name" value="tRNA_methyltr_TrmB_euk"/>
    <property type="match status" value="1"/>
</dbReference>
<keyword evidence="6 20" id="KW-0820">tRNA-binding</keyword>
<evidence type="ECO:0000256" key="21">
    <source>
        <dbReference type="PROSITE-ProRule" id="PRU00282"/>
    </source>
</evidence>
<evidence type="ECO:0000256" key="3">
    <source>
        <dbReference type="ARBA" id="ARBA00006375"/>
    </source>
</evidence>
<evidence type="ECO:0000256" key="19">
    <source>
        <dbReference type="ARBA" id="ARBA00023242"/>
    </source>
</evidence>
<evidence type="ECO:0000256" key="16">
    <source>
        <dbReference type="ARBA" id="ARBA00023065"/>
    </source>
</evidence>
<dbReference type="NCBIfam" id="TIGR00091">
    <property type="entry name" value="tRNA (guanosine(46)-N7)-methyltransferase TrmB"/>
    <property type="match status" value="1"/>
</dbReference>
<evidence type="ECO:0000256" key="17">
    <source>
        <dbReference type="ARBA" id="ARBA00023128"/>
    </source>
</evidence>
<dbReference type="GO" id="GO:0000049">
    <property type="term" value="F:tRNA binding"/>
    <property type="evidence" value="ECO:0007669"/>
    <property type="project" value="UniProtKB-UniRule"/>
</dbReference>
<dbReference type="PROSITE" id="PS51625">
    <property type="entry name" value="SAM_MT_TRMB"/>
    <property type="match status" value="1"/>
</dbReference>
<evidence type="ECO:0000256" key="18">
    <source>
        <dbReference type="ARBA" id="ARBA00023136"/>
    </source>
</evidence>
<keyword evidence="19 20" id="KW-0539">Nucleus</keyword>
<evidence type="ECO:0000256" key="11">
    <source>
        <dbReference type="ARBA" id="ARBA00022694"/>
    </source>
</evidence>
<evidence type="ECO:0000256" key="5">
    <source>
        <dbReference type="ARBA" id="ARBA00022496"/>
    </source>
</evidence>
<dbReference type="AlphaFoldDB" id="A0A0K0DF25"/>
<evidence type="ECO:0000256" key="9">
    <source>
        <dbReference type="ARBA" id="ARBA00022691"/>
    </source>
</evidence>
<dbReference type="GO" id="GO:0015093">
    <property type="term" value="F:ferrous iron transmembrane transporter activity"/>
    <property type="evidence" value="ECO:0007669"/>
    <property type="project" value="TreeGrafter"/>
</dbReference>
<dbReference type="Gene3D" id="3.40.50.150">
    <property type="entry name" value="Vaccinia Virus protein VP39"/>
    <property type="match status" value="1"/>
</dbReference>
<reference evidence="22" key="1">
    <citation type="submission" date="2012-09" db="EMBL/GenBank/DDBJ databases">
        <authorList>
            <person name="Martin A.A."/>
        </authorList>
    </citation>
    <scope>NUCLEOTIDE SEQUENCE</scope>
</reference>
<dbReference type="Pfam" id="PF02390">
    <property type="entry name" value="Methyltransf_4"/>
    <property type="match status" value="1"/>
</dbReference>